<dbReference type="SUPFAM" id="SSF53474">
    <property type="entry name" value="alpha/beta-Hydrolases"/>
    <property type="match status" value="1"/>
</dbReference>
<dbReference type="Pfam" id="PF12697">
    <property type="entry name" value="Abhydrolase_6"/>
    <property type="match status" value="1"/>
</dbReference>
<keyword evidence="4" id="KW-1185">Reference proteome</keyword>
<organism evidence="3 4">
    <name type="scientific">Stakelama marina</name>
    <dbReference type="NCBI Taxonomy" id="2826939"/>
    <lineage>
        <taxon>Bacteria</taxon>
        <taxon>Pseudomonadati</taxon>
        <taxon>Pseudomonadota</taxon>
        <taxon>Alphaproteobacteria</taxon>
        <taxon>Sphingomonadales</taxon>
        <taxon>Sphingomonadaceae</taxon>
        <taxon>Stakelama</taxon>
    </lineage>
</organism>
<dbReference type="Proteomes" id="UP000676996">
    <property type="component" value="Unassembled WGS sequence"/>
</dbReference>
<feature type="domain" description="AB hydrolase-1" evidence="2">
    <location>
        <begin position="2"/>
        <end position="127"/>
    </location>
</feature>
<feature type="compositionally biased region" description="Basic and acidic residues" evidence="1">
    <location>
        <begin position="49"/>
        <end position="60"/>
    </location>
</feature>
<comment type="caution">
    <text evidence="3">The sequence shown here is derived from an EMBL/GenBank/DDBJ whole genome shotgun (WGS) entry which is preliminary data.</text>
</comment>
<name>A0A8T4IG86_9SPHN</name>
<sequence>MIVVLHGDAPDAASDSYHFARTASQKIPDSAVVTLLRPGYSDAEGNRSPGERGHMTGDALTPDRIRTVGDDIERLKTRYPQSDVILVGHSTSAAMAADLAGTRGGLIDGMVLVSCPCTLPEWRKYMAGRDPDGGYALPSNSLDPLQTAGGIASDMRAAILVGGRDETTPERFSRTYAEAIALRGIDTDYRVLPAQGHDIFNDADVLNATERLAASLPRKTP</sequence>
<dbReference type="InterPro" id="IPR000073">
    <property type="entry name" value="AB_hydrolase_1"/>
</dbReference>
<dbReference type="InterPro" id="IPR029058">
    <property type="entry name" value="AB_hydrolase_fold"/>
</dbReference>
<protein>
    <recommendedName>
        <fullName evidence="2">AB hydrolase-1 domain-containing protein</fullName>
    </recommendedName>
</protein>
<proteinExistence type="predicted"/>
<dbReference type="Gene3D" id="3.40.50.1820">
    <property type="entry name" value="alpha/beta hydrolase"/>
    <property type="match status" value="1"/>
</dbReference>
<accession>A0A8T4IG86</accession>
<gene>
    <name evidence="3" type="ORF">J7S20_06175</name>
</gene>
<feature type="region of interest" description="Disordered" evidence="1">
    <location>
        <begin position="39"/>
        <end position="60"/>
    </location>
</feature>
<dbReference type="AlphaFoldDB" id="A0A8T4IG86"/>
<evidence type="ECO:0000313" key="4">
    <source>
        <dbReference type="Proteomes" id="UP000676996"/>
    </source>
</evidence>
<evidence type="ECO:0000256" key="1">
    <source>
        <dbReference type="SAM" id="MobiDB-lite"/>
    </source>
</evidence>
<reference evidence="3" key="1">
    <citation type="submission" date="2021-04" db="EMBL/GenBank/DDBJ databases">
        <title>Ouciella asimina sp. nov., isolated from the surface seawater in the hydrothermal field of Okinawa Trough.</title>
        <authorList>
            <person name="Shuang W."/>
        </authorList>
    </citation>
    <scope>NUCLEOTIDE SEQUENCE</scope>
    <source>
        <strain evidence="3">LXI357</strain>
    </source>
</reference>
<evidence type="ECO:0000259" key="2">
    <source>
        <dbReference type="Pfam" id="PF12697"/>
    </source>
</evidence>
<evidence type="ECO:0000313" key="3">
    <source>
        <dbReference type="EMBL" id="MBR0552085.1"/>
    </source>
</evidence>
<dbReference type="EMBL" id="JAGRQC010000001">
    <property type="protein sequence ID" value="MBR0552085.1"/>
    <property type="molecule type" value="Genomic_DNA"/>
</dbReference>